<dbReference type="RefSeq" id="WP_382400648.1">
    <property type="nucleotide sequence ID" value="NZ_JBHTNH010000024.1"/>
</dbReference>
<name>A0ABW3ZV34_9BACI</name>
<evidence type="ECO:0000313" key="1">
    <source>
        <dbReference type="EMBL" id="MFD1362271.1"/>
    </source>
</evidence>
<keyword evidence="2" id="KW-1185">Reference proteome</keyword>
<accession>A0ABW3ZV34</accession>
<evidence type="ECO:0000313" key="2">
    <source>
        <dbReference type="Proteomes" id="UP001597178"/>
    </source>
</evidence>
<dbReference type="Proteomes" id="UP001597178">
    <property type="component" value="Unassembled WGS sequence"/>
</dbReference>
<reference evidence="2" key="1">
    <citation type="journal article" date="2019" name="Int. J. Syst. Evol. Microbiol.">
        <title>The Global Catalogue of Microorganisms (GCM) 10K type strain sequencing project: providing services to taxonomists for standard genome sequencing and annotation.</title>
        <authorList>
            <consortium name="The Broad Institute Genomics Platform"/>
            <consortium name="The Broad Institute Genome Sequencing Center for Infectious Disease"/>
            <person name="Wu L."/>
            <person name="Ma J."/>
        </authorList>
    </citation>
    <scope>NUCLEOTIDE SEQUENCE [LARGE SCALE GENOMIC DNA]</scope>
    <source>
        <strain evidence="2">CCUG 54822</strain>
    </source>
</reference>
<protein>
    <submittedName>
        <fullName evidence="1">Uncharacterized protein</fullName>
    </submittedName>
</protein>
<organism evidence="1 2">
    <name type="scientific">Lentibacillus salinarum</name>
    <dbReference type="NCBI Taxonomy" id="446820"/>
    <lineage>
        <taxon>Bacteria</taxon>
        <taxon>Bacillati</taxon>
        <taxon>Bacillota</taxon>
        <taxon>Bacilli</taxon>
        <taxon>Bacillales</taxon>
        <taxon>Bacillaceae</taxon>
        <taxon>Lentibacillus</taxon>
    </lineage>
</organism>
<gene>
    <name evidence="1" type="ORF">ACFQ4A_11455</name>
</gene>
<dbReference type="EMBL" id="JBHTNH010000024">
    <property type="protein sequence ID" value="MFD1362271.1"/>
    <property type="molecule type" value="Genomic_DNA"/>
</dbReference>
<proteinExistence type="predicted"/>
<comment type="caution">
    <text evidence="1">The sequence shown here is derived from an EMBL/GenBank/DDBJ whole genome shotgun (WGS) entry which is preliminary data.</text>
</comment>
<sequence length="92" mass="9785">MLMLVLGLSVIGVWSAVILLIVSNQPPPVTAQPHGIVQTSVTATKEVAFEGDSGMVYAHDNQKVLQAAELSDMVNQSGKVSIDVLLDELNLE</sequence>